<keyword evidence="1" id="KW-0812">Transmembrane</keyword>
<dbReference type="eggNOG" id="ENOG502RZAW">
    <property type="taxonomic scope" value="Eukaryota"/>
</dbReference>
<dbReference type="InterPro" id="IPR052613">
    <property type="entry name" value="LicD_transferase"/>
</dbReference>
<dbReference type="EMBL" id="GL888176">
    <property type="protein sequence ID" value="EGI65982.1"/>
    <property type="molecule type" value="Genomic_DNA"/>
</dbReference>
<dbReference type="PANTHER" id="PTHR13627:SF32">
    <property type="entry name" value="AGAP006029-PA"/>
    <property type="match status" value="1"/>
</dbReference>
<dbReference type="InParanoid" id="F4WIP6"/>
<accession>F4WIP6</accession>
<keyword evidence="3" id="KW-1185">Reference proteome</keyword>
<reference evidence="2" key="1">
    <citation type="submission" date="2011-02" db="EMBL/GenBank/DDBJ databases">
        <title>The genome of the leaf-cutting ant Acromyrmex echinatior suggests key adaptations to social evolution and fungus farming.</title>
        <authorList>
            <person name="Nygaard S."/>
            <person name="Zhang G."/>
        </authorList>
    </citation>
    <scope>NUCLEOTIDE SEQUENCE</scope>
</reference>
<dbReference type="AlphaFoldDB" id="F4WIP6"/>
<dbReference type="STRING" id="103372.F4WIP6"/>
<sequence>MRSRRGSRIEDEELMDLIEERELHFNVTSAYNINMSLCSRRRFRITPMRALAAFFLMIVLFWYSLSRQEIPQQPCSVPEEFTEKLHDLAYRAHLVLTKLGIVHFLCLGGLWGQVRIGRALPWARKVELCLVDTLRDDVLITKAFREVGLSATYLHAAGIYRIQEHEVGEDAPKVEVVVFEEDAVTQMVRRVGWTRRVLPPDCEFSPSLQCFPPQLVIPPLPAKQFGGRLMPVPREGIELQKYHYPNDWWLEIKPTDCTELQETNLPTVIVFFGLIMELVEFNETYKIKPYSYYNPPPWQRPRWHSFPKHRKHYHPKRILANKYHRYEPDYHRYAPYHEDALDTSDQDKPFVIVIQLPHKSEKKKYDFYQRKHIIDPPQNNDYDDDDDEAWHLQDMKINCTRQNYAQRLLPPALLRFCGTKNLRGTEA</sequence>
<keyword evidence="1" id="KW-0472">Membrane</keyword>
<organism evidence="3">
    <name type="scientific">Acromyrmex echinatior</name>
    <name type="common">Panamanian leafcutter ant</name>
    <name type="synonym">Acromyrmex octospinosus echinatior</name>
    <dbReference type="NCBI Taxonomy" id="103372"/>
    <lineage>
        <taxon>Eukaryota</taxon>
        <taxon>Metazoa</taxon>
        <taxon>Ecdysozoa</taxon>
        <taxon>Arthropoda</taxon>
        <taxon>Hexapoda</taxon>
        <taxon>Insecta</taxon>
        <taxon>Pterygota</taxon>
        <taxon>Neoptera</taxon>
        <taxon>Endopterygota</taxon>
        <taxon>Hymenoptera</taxon>
        <taxon>Apocrita</taxon>
        <taxon>Aculeata</taxon>
        <taxon>Formicoidea</taxon>
        <taxon>Formicidae</taxon>
        <taxon>Myrmicinae</taxon>
        <taxon>Acromyrmex</taxon>
    </lineage>
</organism>
<evidence type="ECO:0000313" key="3">
    <source>
        <dbReference type="Proteomes" id="UP000007755"/>
    </source>
</evidence>
<feature type="transmembrane region" description="Helical" evidence="1">
    <location>
        <begin position="48"/>
        <end position="65"/>
    </location>
</feature>
<evidence type="ECO:0000313" key="2">
    <source>
        <dbReference type="EMBL" id="EGI65982.1"/>
    </source>
</evidence>
<name>F4WIP6_ACREC</name>
<gene>
    <name evidence="2" type="ORF">G5I_05570</name>
</gene>
<dbReference type="Proteomes" id="UP000007755">
    <property type="component" value="Unassembled WGS sequence"/>
</dbReference>
<dbReference type="PANTHER" id="PTHR13627">
    <property type="entry name" value="FUKUTIN RELATED PROTEIN"/>
    <property type="match status" value="1"/>
</dbReference>
<keyword evidence="1" id="KW-1133">Transmembrane helix</keyword>
<evidence type="ECO:0000256" key="1">
    <source>
        <dbReference type="SAM" id="Phobius"/>
    </source>
</evidence>
<proteinExistence type="predicted"/>
<dbReference type="OrthoDB" id="444255at2759"/>
<protein>
    <submittedName>
        <fullName evidence="2">Uncharacterized protein</fullName>
    </submittedName>
</protein>